<dbReference type="Pfam" id="PF01966">
    <property type="entry name" value="HD"/>
    <property type="match status" value="1"/>
</dbReference>
<keyword evidence="4" id="KW-0378">Hydrolase</keyword>
<dbReference type="InterPro" id="IPR003607">
    <property type="entry name" value="HD/PDEase_dom"/>
</dbReference>
<evidence type="ECO:0000259" key="7">
    <source>
        <dbReference type="PROSITE" id="PS51831"/>
    </source>
</evidence>
<keyword evidence="2" id="KW-0479">Metal-binding</keyword>
<organism evidence="8 9">
    <name type="scientific">Cerasibacillus quisquiliarum</name>
    <dbReference type="NCBI Taxonomy" id="227865"/>
    <lineage>
        <taxon>Bacteria</taxon>
        <taxon>Bacillati</taxon>
        <taxon>Bacillota</taxon>
        <taxon>Bacilli</taxon>
        <taxon>Bacillales</taxon>
        <taxon>Bacillaceae</taxon>
        <taxon>Cerasibacillus</taxon>
    </lineage>
</organism>
<dbReference type="EC" id="3.6.1.41" evidence="1"/>
<dbReference type="RefSeq" id="WP_146936865.1">
    <property type="nucleotide sequence ID" value="NZ_BJXW01000012.1"/>
</dbReference>
<proteinExistence type="predicted"/>
<keyword evidence="5" id="KW-0408">Iron</keyword>
<evidence type="ECO:0000256" key="5">
    <source>
        <dbReference type="ARBA" id="ARBA00023004"/>
    </source>
</evidence>
<comment type="caution">
    <text evidence="8">The sequence shown here is derived from an EMBL/GenBank/DDBJ whole genome shotgun (WGS) entry which is preliminary data.</text>
</comment>
<gene>
    <name evidence="8" type="primary">yqeK</name>
    <name evidence="8" type="ORF">CQU01_12750</name>
</gene>
<dbReference type="AlphaFoldDB" id="A0A511UWQ4"/>
<evidence type="ECO:0000256" key="2">
    <source>
        <dbReference type="ARBA" id="ARBA00022723"/>
    </source>
</evidence>
<dbReference type="InterPro" id="IPR005249">
    <property type="entry name" value="YqeK"/>
</dbReference>
<dbReference type="SUPFAM" id="SSF109604">
    <property type="entry name" value="HD-domain/PDEase-like"/>
    <property type="match status" value="1"/>
</dbReference>
<name>A0A511UWQ4_9BACI</name>
<dbReference type="InterPro" id="IPR006674">
    <property type="entry name" value="HD_domain"/>
</dbReference>
<evidence type="ECO:0000256" key="3">
    <source>
        <dbReference type="ARBA" id="ARBA00022741"/>
    </source>
</evidence>
<dbReference type="SMART" id="SM00471">
    <property type="entry name" value="HDc"/>
    <property type="match status" value="1"/>
</dbReference>
<comment type="catalytic activity">
    <reaction evidence="6">
        <text>P(1),P(4)-bis(5'-adenosyl) tetraphosphate + H2O = 2 ADP + 2 H(+)</text>
        <dbReference type="Rhea" id="RHEA:24252"/>
        <dbReference type="ChEBI" id="CHEBI:15377"/>
        <dbReference type="ChEBI" id="CHEBI:15378"/>
        <dbReference type="ChEBI" id="CHEBI:58141"/>
        <dbReference type="ChEBI" id="CHEBI:456216"/>
        <dbReference type="EC" id="3.6.1.41"/>
    </reaction>
</comment>
<dbReference type="CDD" id="cd00077">
    <property type="entry name" value="HDc"/>
    <property type="match status" value="1"/>
</dbReference>
<evidence type="ECO:0000256" key="4">
    <source>
        <dbReference type="ARBA" id="ARBA00022801"/>
    </source>
</evidence>
<protein>
    <recommendedName>
        <fullName evidence="1">bis(5'-nucleosyl)-tetraphosphatase (symmetrical)</fullName>
        <ecNumber evidence="1">3.6.1.41</ecNumber>
    </recommendedName>
</protein>
<dbReference type="OrthoDB" id="9782134at2"/>
<dbReference type="Gene3D" id="1.10.3210.10">
    <property type="entry name" value="Hypothetical protein af1432"/>
    <property type="match status" value="1"/>
</dbReference>
<dbReference type="NCBIfam" id="TIGR00488">
    <property type="entry name" value="bis(5'-nucleosyl)-tetraphosphatase (symmetrical) YqeK"/>
    <property type="match status" value="1"/>
</dbReference>
<feature type="domain" description="HD" evidence="7">
    <location>
        <begin position="18"/>
        <end position="132"/>
    </location>
</feature>
<reference evidence="8 9" key="1">
    <citation type="submission" date="2019-07" db="EMBL/GenBank/DDBJ databases">
        <title>Whole genome shotgun sequence of Cerasibacillus quisquiliarum NBRC 102429.</title>
        <authorList>
            <person name="Hosoyama A."/>
            <person name="Uohara A."/>
            <person name="Ohji S."/>
            <person name="Ichikawa N."/>
        </authorList>
    </citation>
    <scope>NUCLEOTIDE SEQUENCE [LARGE SCALE GENOMIC DNA]</scope>
    <source>
        <strain evidence="8 9">NBRC 102429</strain>
    </source>
</reference>
<dbReference type="PROSITE" id="PS51831">
    <property type="entry name" value="HD"/>
    <property type="match status" value="1"/>
</dbReference>
<dbReference type="PANTHER" id="PTHR35795">
    <property type="entry name" value="SLR1885 PROTEIN"/>
    <property type="match status" value="1"/>
</dbReference>
<evidence type="ECO:0000256" key="1">
    <source>
        <dbReference type="ARBA" id="ARBA00012506"/>
    </source>
</evidence>
<keyword evidence="9" id="KW-1185">Reference proteome</keyword>
<evidence type="ECO:0000313" key="9">
    <source>
        <dbReference type="Proteomes" id="UP000321491"/>
    </source>
</evidence>
<dbReference type="GO" id="GO:0008803">
    <property type="term" value="F:bis(5'-nucleosyl)-tetraphosphatase (symmetrical) activity"/>
    <property type="evidence" value="ECO:0007669"/>
    <property type="project" value="UniProtKB-EC"/>
</dbReference>
<dbReference type="Proteomes" id="UP000321491">
    <property type="component" value="Unassembled WGS sequence"/>
</dbReference>
<evidence type="ECO:0000313" key="8">
    <source>
        <dbReference type="EMBL" id="GEN31037.1"/>
    </source>
</evidence>
<accession>A0A511UWQ4</accession>
<keyword evidence="3" id="KW-0547">Nucleotide-binding</keyword>
<dbReference type="InterPro" id="IPR051094">
    <property type="entry name" value="Diverse_Catalytic_Enzymes"/>
</dbReference>
<dbReference type="GO" id="GO:0046872">
    <property type="term" value="F:metal ion binding"/>
    <property type="evidence" value="ECO:0007669"/>
    <property type="project" value="UniProtKB-KW"/>
</dbReference>
<sequence length="190" mass="22221">MNRAEALSLVKPHLTEKRYEHTIRVLNTALTLAERYGVSKKQTELAAIFHDYAKYRPLKELKHWIETTYLPKDLLQFHHELWHGPVGSILIEFEHGIKDEEVKTAIYYHTTGRKDMTPIELIIYVADYIEPGRNFPGLDDVRNMAERDILKAAWMISRNTINFLMSKNQPIYPDTFHAYNDLTKKVYGGC</sequence>
<evidence type="ECO:0000256" key="6">
    <source>
        <dbReference type="ARBA" id="ARBA00049417"/>
    </source>
</evidence>
<dbReference type="PANTHER" id="PTHR35795:SF1">
    <property type="entry name" value="BIS(5'-NUCLEOSYL)-TETRAPHOSPHATASE, SYMMETRICAL"/>
    <property type="match status" value="1"/>
</dbReference>
<dbReference type="GO" id="GO:0000166">
    <property type="term" value="F:nucleotide binding"/>
    <property type="evidence" value="ECO:0007669"/>
    <property type="project" value="UniProtKB-KW"/>
</dbReference>
<dbReference type="EMBL" id="BJXW01000012">
    <property type="protein sequence ID" value="GEN31037.1"/>
    <property type="molecule type" value="Genomic_DNA"/>
</dbReference>